<evidence type="ECO:0000313" key="3">
    <source>
        <dbReference type="Proteomes" id="UP000789396"/>
    </source>
</evidence>
<gene>
    <name evidence="2" type="ORF">RFULGI_LOCUS7867</name>
</gene>
<feature type="compositionally biased region" description="Basic and acidic residues" evidence="1">
    <location>
        <begin position="20"/>
        <end position="30"/>
    </location>
</feature>
<dbReference type="OrthoDB" id="2430076at2759"/>
<dbReference type="EMBL" id="CAJVPZ010011950">
    <property type="protein sequence ID" value="CAG8635096.1"/>
    <property type="molecule type" value="Genomic_DNA"/>
</dbReference>
<dbReference type="AlphaFoldDB" id="A0A9N9DHC9"/>
<comment type="caution">
    <text evidence="2">The sequence shown here is derived from an EMBL/GenBank/DDBJ whole genome shotgun (WGS) entry which is preliminary data.</text>
</comment>
<proteinExistence type="predicted"/>
<feature type="compositionally biased region" description="Basic and acidic residues" evidence="1">
    <location>
        <begin position="1"/>
        <end position="11"/>
    </location>
</feature>
<feature type="non-terminal residue" evidence="2">
    <location>
        <position position="137"/>
    </location>
</feature>
<keyword evidence="3" id="KW-1185">Reference proteome</keyword>
<protein>
    <submittedName>
        <fullName evidence="2">15801_t:CDS:1</fullName>
    </submittedName>
</protein>
<sequence>NNIDSKDKTANEIEFNNETASKDEEDKAENKTKIMDKVKCTAMKMLKAGTKPSMIYEALRDENGSPTVTRKDISNLGLRIDSLEETTSIETLIIEMEERQGQPNSNHIIQNEVLENLDSFFYLSCPSGTKQLPTVLE</sequence>
<organism evidence="2 3">
    <name type="scientific">Racocetra fulgida</name>
    <dbReference type="NCBI Taxonomy" id="60492"/>
    <lineage>
        <taxon>Eukaryota</taxon>
        <taxon>Fungi</taxon>
        <taxon>Fungi incertae sedis</taxon>
        <taxon>Mucoromycota</taxon>
        <taxon>Glomeromycotina</taxon>
        <taxon>Glomeromycetes</taxon>
        <taxon>Diversisporales</taxon>
        <taxon>Gigasporaceae</taxon>
        <taxon>Racocetra</taxon>
    </lineage>
</organism>
<feature type="region of interest" description="Disordered" evidence="1">
    <location>
        <begin position="1"/>
        <end position="30"/>
    </location>
</feature>
<evidence type="ECO:0000256" key="1">
    <source>
        <dbReference type="SAM" id="MobiDB-lite"/>
    </source>
</evidence>
<accession>A0A9N9DHC9</accession>
<name>A0A9N9DHC9_9GLOM</name>
<evidence type="ECO:0000313" key="2">
    <source>
        <dbReference type="EMBL" id="CAG8635096.1"/>
    </source>
</evidence>
<reference evidence="2" key="1">
    <citation type="submission" date="2021-06" db="EMBL/GenBank/DDBJ databases">
        <authorList>
            <person name="Kallberg Y."/>
            <person name="Tangrot J."/>
            <person name="Rosling A."/>
        </authorList>
    </citation>
    <scope>NUCLEOTIDE SEQUENCE</scope>
    <source>
        <strain evidence="2">IN212</strain>
    </source>
</reference>
<feature type="non-terminal residue" evidence="2">
    <location>
        <position position="1"/>
    </location>
</feature>
<dbReference type="Proteomes" id="UP000789396">
    <property type="component" value="Unassembled WGS sequence"/>
</dbReference>